<dbReference type="SUPFAM" id="SSF56327">
    <property type="entry name" value="LDH C-terminal domain-like"/>
    <property type="match status" value="1"/>
</dbReference>
<keyword evidence="4" id="KW-1185">Reference proteome</keyword>
<dbReference type="EMBL" id="KQ971361">
    <property type="protein sequence ID" value="EFA05309.2"/>
    <property type="molecule type" value="Genomic_DNA"/>
</dbReference>
<dbReference type="OMA" id="LGPACYN"/>
<reference evidence="3 4" key="2">
    <citation type="journal article" date="2010" name="Nucleic Acids Res.">
        <title>BeetleBase in 2010: revisions to provide comprehensive genomic information for Tribolium castaneum.</title>
        <authorList>
            <person name="Kim H.S."/>
            <person name="Murphy T."/>
            <person name="Xia J."/>
            <person name="Caragea D."/>
            <person name="Park Y."/>
            <person name="Beeman R.W."/>
            <person name="Lorenzen M.D."/>
            <person name="Butcher S."/>
            <person name="Manak J.R."/>
            <person name="Brown S.J."/>
        </authorList>
    </citation>
    <scope>GENOME REANNOTATION</scope>
    <source>
        <strain evidence="3 4">Georgia GA2</strain>
    </source>
</reference>
<name>D2A536_TRICA</name>
<dbReference type="Proteomes" id="UP000007266">
    <property type="component" value="Linkage group 8"/>
</dbReference>
<organism evidence="3 4">
    <name type="scientific">Tribolium castaneum</name>
    <name type="common">Red flour beetle</name>
    <dbReference type="NCBI Taxonomy" id="7070"/>
    <lineage>
        <taxon>Eukaryota</taxon>
        <taxon>Metazoa</taxon>
        <taxon>Ecdysozoa</taxon>
        <taxon>Arthropoda</taxon>
        <taxon>Hexapoda</taxon>
        <taxon>Insecta</taxon>
        <taxon>Pterygota</taxon>
        <taxon>Neoptera</taxon>
        <taxon>Endopterygota</taxon>
        <taxon>Coleoptera</taxon>
        <taxon>Polyphaga</taxon>
        <taxon>Cucujiformia</taxon>
        <taxon>Tenebrionidae</taxon>
        <taxon>Tenebrionidae incertae sedis</taxon>
        <taxon>Tribolium</taxon>
    </lineage>
</organism>
<protein>
    <submittedName>
        <fullName evidence="3">Malate dehydrogenase 1B-like Protein</fullName>
    </submittedName>
</protein>
<dbReference type="HOGENOM" id="CLU_491168_0_0_1"/>
<evidence type="ECO:0000313" key="3">
    <source>
        <dbReference type="EMBL" id="EFA05309.2"/>
    </source>
</evidence>
<keyword evidence="2" id="KW-0175">Coiled coil</keyword>
<reference evidence="3 4" key="1">
    <citation type="journal article" date="2008" name="Nature">
        <title>The genome of the model beetle and pest Tribolium castaneum.</title>
        <authorList>
            <consortium name="Tribolium Genome Sequencing Consortium"/>
            <person name="Richards S."/>
            <person name="Gibbs R.A."/>
            <person name="Weinstock G.M."/>
            <person name="Brown S.J."/>
            <person name="Denell R."/>
            <person name="Beeman R.W."/>
            <person name="Gibbs R."/>
            <person name="Beeman R.W."/>
            <person name="Brown S.J."/>
            <person name="Bucher G."/>
            <person name="Friedrich M."/>
            <person name="Grimmelikhuijzen C.J."/>
            <person name="Klingler M."/>
            <person name="Lorenzen M."/>
            <person name="Richards S."/>
            <person name="Roth S."/>
            <person name="Schroder R."/>
            <person name="Tautz D."/>
            <person name="Zdobnov E.M."/>
            <person name="Muzny D."/>
            <person name="Gibbs R.A."/>
            <person name="Weinstock G.M."/>
            <person name="Attaway T."/>
            <person name="Bell S."/>
            <person name="Buhay C.J."/>
            <person name="Chandrabose M.N."/>
            <person name="Chavez D."/>
            <person name="Clerk-Blankenburg K.P."/>
            <person name="Cree A."/>
            <person name="Dao M."/>
            <person name="Davis C."/>
            <person name="Chacko J."/>
            <person name="Dinh H."/>
            <person name="Dugan-Rocha S."/>
            <person name="Fowler G."/>
            <person name="Garner T.T."/>
            <person name="Garnes J."/>
            <person name="Gnirke A."/>
            <person name="Hawes A."/>
            <person name="Hernandez J."/>
            <person name="Hines S."/>
            <person name="Holder M."/>
            <person name="Hume J."/>
            <person name="Jhangiani S.N."/>
            <person name="Joshi V."/>
            <person name="Khan Z.M."/>
            <person name="Jackson L."/>
            <person name="Kovar C."/>
            <person name="Kowis A."/>
            <person name="Lee S."/>
            <person name="Lewis L.R."/>
            <person name="Margolis J."/>
            <person name="Morgan M."/>
            <person name="Nazareth L.V."/>
            <person name="Nguyen N."/>
            <person name="Okwuonu G."/>
            <person name="Parker D."/>
            <person name="Richards S."/>
            <person name="Ruiz S.J."/>
            <person name="Santibanez J."/>
            <person name="Savard J."/>
            <person name="Scherer S.E."/>
            <person name="Schneider B."/>
            <person name="Sodergren E."/>
            <person name="Tautz D."/>
            <person name="Vattahil S."/>
            <person name="Villasana D."/>
            <person name="White C.S."/>
            <person name="Wright R."/>
            <person name="Park Y."/>
            <person name="Beeman R.W."/>
            <person name="Lord J."/>
            <person name="Oppert B."/>
            <person name="Lorenzen M."/>
            <person name="Brown S."/>
            <person name="Wang L."/>
            <person name="Savard J."/>
            <person name="Tautz D."/>
            <person name="Richards S."/>
            <person name="Weinstock G."/>
            <person name="Gibbs R.A."/>
            <person name="Liu Y."/>
            <person name="Worley K."/>
            <person name="Weinstock G."/>
            <person name="Elsik C.G."/>
            <person name="Reese J.T."/>
            <person name="Elhaik E."/>
            <person name="Landan G."/>
            <person name="Graur D."/>
            <person name="Arensburger P."/>
            <person name="Atkinson P."/>
            <person name="Beeman R.W."/>
            <person name="Beidler J."/>
            <person name="Brown S.J."/>
            <person name="Demuth J.P."/>
            <person name="Drury D.W."/>
            <person name="Du Y.Z."/>
            <person name="Fujiwara H."/>
            <person name="Lorenzen M."/>
            <person name="Maselli V."/>
            <person name="Osanai M."/>
            <person name="Park Y."/>
            <person name="Robertson H.M."/>
            <person name="Tu Z."/>
            <person name="Wang J.J."/>
            <person name="Wang S."/>
            <person name="Richards S."/>
            <person name="Song H."/>
            <person name="Zhang L."/>
            <person name="Sodergren E."/>
            <person name="Werner D."/>
            <person name="Stanke M."/>
            <person name="Morgenstern B."/>
            <person name="Solovyev V."/>
            <person name="Kosarev P."/>
            <person name="Brown G."/>
            <person name="Chen H.C."/>
            <person name="Ermolaeva O."/>
            <person name="Hlavina W."/>
            <person name="Kapustin Y."/>
            <person name="Kiryutin B."/>
            <person name="Kitts P."/>
            <person name="Maglott D."/>
            <person name="Pruitt K."/>
            <person name="Sapojnikov V."/>
            <person name="Souvorov A."/>
            <person name="Mackey A.J."/>
            <person name="Waterhouse R.M."/>
            <person name="Wyder S."/>
            <person name="Zdobnov E.M."/>
            <person name="Zdobnov E.M."/>
            <person name="Wyder S."/>
            <person name="Kriventseva E.V."/>
            <person name="Kadowaki T."/>
            <person name="Bork P."/>
            <person name="Aranda M."/>
            <person name="Bao R."/>
            <person name="Beermann A."/>
            <person name="Berns N."/>
            <person name="Bolognesi R."/>
            <person name="Bonneton F."/>
            <person name="Bopp D."/>
            <person name="Brown S.J."/>
            <person name="Bucher G."/>
            <person name="Butts T."/>
            <person name="Chaumot A."/>
            <person name="Denell R.E."/>
            <person name="Ferrier D.E."/>
            <person name="Friedrich M."/>
            <person name="Gordon C.M."/>
            <person name="Jindra M."/>
            <person name="Klingler M."/>
            <person name="Lan Q."/>
            <person name="Lattorff H.M."/>
            <person name="Laudet V."/>
            <person name="von Levetsow C."/>
            <person name="Liu Z."/>
            <person name="Lutz R."/>
            <person name="Lynch J.A."/>
            <person name="da Fonseca R.N."/>
            <person name="Posnien N."/>
            <person name="Reuter R."/>
            <person name="Roth S."/>
            <person name="Savard J."/>
            <person name="Schinko J.B."/>
            <person name="Schmitt C."/>
            <person name="Schoppmeier M."/>
            <person name="Schroder R."/>
            <person name="Shippy T.D."/>
            <person name="Simonnet F."/>
            <person name="Marques-Souza H."/>
            <person name="Tautz D."/>
            <person name="Tomoyasu Y."/>
            <person name="Trauner J."/>
            <person name="Van der Zee M."/>
            <person name="Vervoort M."/>
            <person name="Wittkopp N."/>
            <person name="Wimmer E.A."/>
            <person name="Yang X."/>
            <person name="Jones A.K."/>
            <person name="Sattelle D.B."/>
            <person name="Ebert P.R."/>
            <person name="Nelson D."/>
            <person name="Scott J.G."/>
            <person name="Beeman R.W."/>
            <person name="Muthukrishnan S."/>
            <person name="Kramer K.J."/>
            <person name="Arakane Y."/>
            <person name="Beeman R.W."/>
            <person name="Zhu Q."/>
            <person name="Hogenkamp D."/>
            <person name="Dixit R."/>
            <person name="Oppert B."/>
            <person name="Jiang H."/>
            <person name="Zou Z."/>
            <person name="Marshall J."/>
            <person name="Elpidina E."/>
            <person name="Vinokurov K."/>
            <person name="Oppert C."/>
            <person name="Zou Z."/>
            <person name="Evans J."/>
            <person name="Lu Z."/>
            <person name="Zhao P."/>
            <person name="Sumathipala N."/>
            <person name="Altincicek B."/>
            <person name="Vilcinskas A."/>
            <person name="Williams M."/>
            <person name="Hultmark D."/>
            <person name="Hetru C."/>
            <person name="Jiang H."/>
            <person name="Grimmelikhuijzen C.J."/>
            <person name="Hauser F."/>
            <person name="Cazzamali G."/>
            <person name="Williamson M."/>
            <person name="Park Y."/>
            <person name="Li B."/>
            <person name="Tanaka Y."/>
            <person name="Predel R."/>
            <person name="Neupert S."/>
            <person name="Schachtner J."/>
            <person name="Verleyen P."/>
            <person name="Raible F."/>
            <person name="Bork P."/>
            <person name="Friedrich M."/>
            <person name="Walden K.K."/>
            <person name="Robertson H.M."/>
            <person name="Angeli S."/>
            <person name="Foret S."/>
            <person name="Bucher G."/>
            <person name="Schuetz S."/>
            <person name="Maleszka R."/>
            <person name="Wimmer E.A."/>
            <person name="Beeman R.W."/>
            <person name="Lorenzen M."/>
            <person name="Tomoyasu Y."/>
            <person name="Miller S.C."/>
            <person name="Grossmann D."/>
            <person name="Bucher G."/>
        </authorList>
    </citation>
    <scope>NUCLEOTIDE SEQUENCE [LARGE SCALE GENOMIC DNA]</scope>
    <source>
        <strain evidence="3 4">Georgia GA2</strain>
    </source>
</reference>
<dbReference type="PANTHER" id="PTHR23382">
    <property type="entry name" value="MALATE DEHYDROGENASE"/>
    <property type="match status" value="1"/>
</dbReference>
<gene>
    <name evidence="3" type="primary">AUGUSTUS-3.0.2_15467</name>
    <name evidence="3" type="ORF">TcasGA2_TC015467</name>
</gene>
<feature type="coiled-coil region" evidence="2">
    <location>
        <begin position="354"/>
        <end position="381"/>
    </location>
</feature>
<dbReference type="InterPro" id="IPR010945">
    <property type="entry name" value="Malate_DH_type2"/>
</dbReference>
<keyword evidence="1" id="KW-0560">Oxidoreductase</keyword>
<accession>D2A536</accession>
<dbReference type="Gene3D" id="3.40.50.720">
    <property type="entry name" value="NAD(P)-binding Rossmann-like Domain"/>
    <property type="match status" value="1"/>
</dbReference>
<dbReference type="InParanoid" id="D2A536"/>
<evidence type="ECO:0000256" key="1">
    <source>
        <dbReference type="ARBA" id="ARBA00023002"/>
    </source>
</evidence>
<proteinExistence type="predicted"/>
<evidence type="ECO:0000313" key="4">
    <source>
        <dbReference type="Proteomes" id="UP000007266"/>
    </source>
</evidence>
<dbReference type="GO" id="GO:0030060">
    <property type="term" value="F:L-malate dehydrogenase (NAD+) activity"/>
    <property type="evidence" value="ECO:0000318"/>
    <property type="project" value="GO_Central"/>
</dbReference>
<dbReference type="KEGG" id="tca:100142113"/>
<dbReference type="Gene3D" id="3.90.110.10">
    <property type="entry name" value="Lactate dehydrogenase/glycoside hydrolase, family 4, C-terminal"/>
    <property type="match status" value="1"/>
</dbReference>
<sequence length="481" mass="55582">MSYFVITGKNDCPNTTHALHVADYLTRNLPHFVYHSVIKTENEWMIYLDQLNSENNWHQTKSPVIWKEISRMGGKKYLIGGLGEFWEYLYDYYGFQSRMSKDDLKKIMADNLLIASLKQECQVHTISIIGCSNSSVLQPHIYELQQCFDEGQETLLEIKLYDQRLDDPDEEDVMLEVIDEIRDTLKCVPQNLHIVLSQEEAISNCDLLIIVQDYSRKSGEDIDLWLDRCRKSMVLLADDVNHFAKRSLRIVLNHHGPVCFNASVLMEYCTTIRLTNIVAVTTDEAISIISQMAEKVNEYVENFWCPPVWGFCGLMSYIPIQATCIKTNVYRPFKRALKAKATSKLPKGVIQPEIRFLEHLIKTEDDLYEEIENRKEKEKKLLGREPILPKVRALGSLLKRWYAKEINDDIISLGIYSKGTFGFPRGICVSQPVLLNENRVWTPIPNLPLRETTKAKIQAISLHIDNTLKKYGLGQRFTHTD</sequence>
<dbReference type="GO" id="GO:0006107">
    <property type="term" value="P:oxaloacetate metabolic process"/>
    <property type="evidence" value="ECO:0000318"/>
    <property type="project" value="GO_Central"/>
</dbReference>
<dbReference type="OrthoDB" id="1510206at2759"/>
<dbReference type="eggNOG" id="KOG1496">
    <property type="taxonomic scope" value="Eukaryota"/>
</dbReference>
<dbReference type="AlphaFoldDB" id="D2A536"/>
<dbReference type="InterPro" id="IPR015955">
    <property type="entry name" value="Lactate_DH/Glyco_Ohase_4_C"/>
</dbReference>
<dbReference type="STRING" id="7070.D2A536"/>
<dbReference type="GO" id="GO:0006099">
    <property type="term" value="P:tricarboxylic acid cycle"/>
    <property type="evidence" value="ECO:0000318"/>
    <property type="project" value="GO_Central"/>
</dbReference>
<evidence type="ECO:0000256" key="2">
    <source>
        <dbReference type="SAM" id="Coils"/>
    </source>
</evidence>
<dbReference type="GO" id="GO:0006108">
    <property type="term" value="P:malate metabolic process"/>
    <property type="evidence" value="ECO:0000318"/>
    <property type="project" value="GO_Central"/>
</dbReference>